<dbReference type="EMBL" id="BRPJ01000025">
    <property type="protein sequence ID" value="GLB29382.1"/>
    <property type="molecule type" value="Genomic_DNA"/>
</dbReference>
<dbReference type="NCBIfam" id="TIGR03915">
    <property type="entry name" value="SAM_7_link_chp"/>
    <property type="match status" value="1"/>
</dbReference>
<dbReference type="InterPro" id="IPR025404">
    <property type="entry name" value="DUF4130"/>
</dbReference>
<keyword evidence="3" id="KW-1185">Reference proteome</keyword>
<evidence type="ECO:0000313" key="2">
    <source>
        <dbReference type="EMBL" id="GLB29382.1"/>
    </source>
</evidence>
<gene>
    <name evidence="2" type="ORF">LAD12857_13050</name>
</gene>
<dbReference type="InterPro" id="IPR023875">
    <property type="entry name" value="DNA_repair_put"/>
</dbReference>
<feature type="domain" description="DUF4130" evidence="1">
    <location>
        <begin position="88"/>
        <end position="251"/>
    </location>
</feature>
<sequence>MKTVYLCDSSIEGILSGVYTAWASKKGHDNVMLRLKDDGITMELFCQYEEVPIDSQKSDKVIAAIRTKISEEAYEVVYKAALSNDLDRADKIYRFLIWGFHTGASIVSMLQIQAVYDIFHMCRFVDNETHHLTGFVRFLEMEGDLLVSRIGPKNDIIVLLAPHFADRLSGENWVIYDANRKKAVLHPAFRPWYLTDFLSPQWEDKITKSEKEDEYEDLFRRFRKSISIKERTNPVCQLNHMPLRFRPYMPEFSNGIRDV</sequence>
<dbReference type="Pfam" id="PF13566">
    <property type="entry name" value="DUF4130"/>
    <property type="match status" value="1"/>
</dbReference>
<dbReference type="Proteomes" id="UP001419084">
    <property type="component" value="Unassembled WGS sequence"/>
</dbReference>
<protein>
    <recommendedName>
        <fullName evidence="1">DUF4130 domain-containing protein</fullName>
    </recommendedName>
</protein>
<evidence type="ECO:0000259" key="1">
    <source>
        <dbReference type="Pfam" id="PF13566"/>
    </source>
</evidence>
<organism evidence="2 3">
    <name type="scientific">Lacrimispora amygdalina</name>
    <dbReference type="NCBI Taxonomy" id="253257"/>
    <lineage>
        <taxon>Bacteria</taxon>
        <taxon>Bacillati</taxon>
        <taxon>Bacillota</taxon>
        <taxon>Clostridia</taxon>
        <taxon>Lachnospirales</taxon>
        <taxon>Lachnospiraceae</taxon>
        <taxon>Lacrimispora</taxon>
    </lineage>
</organism>
<reference evidence="2 3" key="1">
    <citation type="journal article" date="2024" name="Int. J. Syst. Evol. Microbiol.">
        <title>Lacrimispora brassicae sp. nov. isolated from fermented cabbage, and proposal of Clostridium indicum Gundawar et al. 2019 and Clostridium methoxybenzovorans Mechichi et al. 1999 as heterotypic synonyms of Lacrimispora amygdalina (Parshina et al. 2003) Haas and Blanchard 2020 and Lacrimispora indolis (McClung and McCoy 1957) Haas and Blanchard 2020, respectively.</title>
        <authorList>
            <person name="Kobayashi H."/>
            <person name="Tanizawa Y."/>
            <person name="Sakamoto M."/>
            <person name="Ohkuma M."/>
            <person name="Tohno M."/>
        </authorList>
    </citation>
    <scope>NUCLEOTIDE SEQUENCE [LARGE SCALE GENOMIC DNA]</scope>
    <source>
        <strain evidence="2 3">DSM 12857</strain>
    </source>
</reference>
<dbReference type="RefSeq" id="WP_346064855.1">
    <property type="nucleotide sequence ID" value="NZ_BRPJ01000025.1"/>
</dbReference>
<comment type="caution">
    <text evidence="2">The sequence shown here is derived from an EMBL/GenBank/DDBJ whole genome shotgun (WGS) entry which is preliminary data.</text>
</comment>
<evidence type="ECO:0000313" key="3">
    <source>
        <dbReference type="Proteomes" id="UP001419084"/>
    </source>
</evidence>
<name>A0ABQ5M3M5_9FIRM</name>
<proteinExistence type="predicted"/>
<accession>A0ABQ5M3M5</accession>